<evidence type="ECO:0000313" key="1">
    <source>
        <dbReference type="Proteomes" id="UP000095286"/>
    </source>
</evidence>
<organism evidence="1 2">
    <name type="scientific">Rhabditophanes sp. KR3021</name>
    <dbReference type="NCBI Taxonomy" id="114890"/>
    <lineage>
        <taxon>Eukaryota</taxon>
        <taxon>Metazoa</taxon>
        <taxon>Ecdysozoa</taxon>
        <taxon>Nematoda</taxon>
        <taxon>Chromadorea</taxon>
        <taxon>Rhabditida</taxon>
        <taxon>Tylenchina</taxon>
        <taxon>Panagrolaimomorpha</taxon>
        <taxon>Strongyloidoidea</taxon>
        <taxon>Alloionematidae</taxon>
        <taxon>Rhabditophanes</taxon>
    </lineage>
</organism>
<dbReference type="WBParaSite" id="RSKR_0000973100.1">
    <property type="protein sequence ID" value="RSKR_0000973100.1"/>
    <property type="gene ID" value="RSKR_0000973100"/>
</dbReference>
<proteinExistence type="predicted"/>
<reference evidence="2" key="1">
    <citation type="submission" date="2016-11" db="UniProtKB">
        <authorList>
            <consortium name="WormBaseParasite"/>
        </authorList>
    </citation>
    <scope>IDENTIFICATION</scope>
    <source>
        <strain evidence="2">KR3021</strain>
    </source>
</reference>
<evidence type="ECO:0000313" key="2">
    <source>
        <dbReference type="WBParaSite" id="RSKR_0000973100.1"/>
    </source>
</evidence>
<dbReference type="Proteomes" id="UP000095286">
    <property type="component" value="Unplaced"/>
</dbReference>
<protein>
    <submittedName>
        <fullName evidence="2">Uncharacterized protein</fullName>
    </submittedName>
</protein>
<name>A0AC35UBY2_9BILA</name>
<accession>A0AC35UBY2</accession>
<sequence length="183" mass="20074">MPDSSSHNHRPLYRQPRISSPHPTSPPPPTSLHPAISVHLMRKLTPFGQNDLDSFVGWLNTKQTIVKGHSLGEDSRLSSNRSESSHQYNGKRYSDESLRITPHHQPLPQAMYGAGLGESRRPSQSLGPPKNRRIRQGAANFAALSKKNSLQSGSEKGADRKKSLANFGGKSKRSTLAKGPNLL</sequence>